<name>A0A6I6UPZ1_9BACI</name>
<dbReference type="SMART" id="SM00530">
    <property type="entry name" value="HTH_XRE"/>
    <property type="match status" value="1"/>
</dbReference>
<dbReference type="CDD" id="cd00093">
    <property type="entry name" value="HTH_XRE"/>
    <property type="match status" value="1"/>
</dbReference>
<proteinExistence type="predicted"/>
<dbReference type="EMBL" id="CP047394">
    <property type="protein sequence ID" value="QHE60366.1"/>
    <property type="molecule type" value="Genomic_DNA"/>
</dbReference>
<dbReference type="Proteomes" id="UP000465062">
    <property type="component" value="Chromosome"/>
</dbReference>
<feature type="domain" description="HTH cro/C1-type" evidence="1">
    <location>
        <begin position="9"/>
        <end position="62"/>
    </location>
</feature>
<dbReference type="PANTHER" id="PTHR37038">
    <property type="entry name" value="TRANSCRIPTIONAL REGULATOR-RELATED"/>
    <property type="match status" value="1"/>
</dbReference>
<protein>
    <submittedName>
        <fullName evidence="2">Helix-turn-helix domain-containing protein</fullName>
    </submittedName>
</protein>
<sequence>MVNYLGDRIKELREKYALSQKDISKNICSQAFISKIEKGNVFPSADILIKLADRLCIDISFLLDTSNTPRHEYTVETFSQIREAVSKRDYKLVREIIKAEKDNKLFSDNKLQQFFVWHEAICSYYEDKNFSRSLTYLDQALNLTALDRKIHSEREVEILISKGNILTDNKKINEALNVYKDALEYLAYLPNIQNKFVPIRLYYNYSRALRDNEDFLESIKACQKGIRLTEKHSLLYLKGDLYFQIGLNYKLLNDYQNSLEHFNRSRMIYHLESNERMLNLVDVNLNELEASSTIR</sequence>
<dbReference type="InterPro" id="IPR001387">
    <property type="entry name" value="Cro/C1-type_HTH"/>
</dbReference>
<organism evidence="2 3">
    <name type="scientific">Rossellomorea vietnamensis</name>
    <dbReference type="NCBI Taxonomy" id="218284"/>
    <lineage>
        <taxon>Bacteria</taxon>
        <taxon>Bacillati</taxon>
        <taxon>Bacillota</taxon>
        <taxon>Bacilli</taxon>
        <taxon>Bacillales</taxon>
        <taxon>Bacillaceae</taxon>
        <taxon>Rossellomorea</taxon>
    </lineage>
</organism>
<dbReference type="InterPro" id="IPR053163">
    <property type="entry name" value="HTH-type_regulator_Rgg"/>
</dbReference>
<dbReference type="GO" id="GO:0003677">
    <property type="term" value="F:DNA binding"/>
    <property type="evidence" value="ECO:0007669"/>
    <property type="project" value="InterPro"/>
</dbReference>
<dbReference type="InterPro" id="IPR011990">
    <property type="entry name" value="TPR-like_helical_dom_sf"/>
</dbReference>
<dbReference type="InterPro" id="IPR019734">
    <property type="entry name" value="TPR_rpt"/>
</dbReference>
<evidence type="ECO:0000313" key="3">
    <source>
        <dbReference type="Proteomes" id="UP000465062"/>
    </source>
</evidence>
<reference evidence="2 3" key="1">
    <citation type="submission" date="2019-06" db="EMBL/GenBank/DDBJ databases">
        <title>An operon consisting of a P-type ATPase gene and a transcriptional regular gene given the different cadmium resistance in Bacillus vietamensis 151-6 and Bacillus marisflavi 151-25.</title>
        <authorList>
            <person name="Yu X."/>
        </authorList>
    </citation>
    <scope>NUCLEOTIDE SEQUENCE [LARGE SCALE GENOMIC DNA]</scope>
    <source>
        <strain evidence="2 3">151-6</strain>
    </source>
</reference>
<dbReference type="SMART" id="SM00028">
    <property type="entry name" value="TPR"/>
    <property type="match status" value="4"/>
</dbReference>
<evidence type="ECO:0000313" key="2">
    <source>
        <dbReference type="EMBL" id="QHE60366.1"/>
    </source>
</evidence>
<dbReference type="SUPFAM" id="SSF47413">
    <property type="entry name" value="lambda repressor-like DNA-binding domains"/>
    <property type="match status" value="1"/>
</dbReference>
<dbReference type="Gene3D" id="1.25.40.10">
    <property type="entry name" value="Tetratricopeptide repeat domain"/>
    <property type="match status" value="1"/>
</dbReference>
<dbReference type="InterPro" id="IPR041315">
    <property type="entry name" value="PlcR_TPR"/>
</dbReference>
<evidence type="ECO:0000259" key="1">
    <source>
        <dbReference type="PROSITE" id="PS50943"/>
    </source>
</evidence>
<dbReference type="AlphaFoldDB" id="A0A6I6UPZ1"/>
<dbReference type="Pfam" id="PF18768">
    <property type="entry name" value="RNPP_C"/>
    <property type="match status" value="1"/>
</dbReference>
<dbReference type="RefSeq" id="WP_159361347.1">
    <property type="nucleotide sequence ID" value="NZ_CP047394.1"/>
</dbReference>
<dbReference type="Pfam" id="PF01381">
    <property type="entry name" value="HTH_3"/>
    <property type="match status" value="1"/>
</dbReference>
<dbReference type="PANTHER" id="PTHR37038:SF14">
    <property type="entry name" value="TRANSCRIPTIONAL ACTIVATOR"/>
    <property type="match status" value="1"/>
</dbReference>
<gene>
    <name evidence="2" type="ORF">FHE72_04415</name>
</gene>
<dbReference type="InterPro" id="IPR010982">
    <property type="entry name" value="Lambda_DNA-bd_dom_sf"/>
</dbReference>
<dbReference type="KEGG" id="bvq:FHE72_04415"/>
<accession>A0A6I6UPZ1</accession>
<dbReference type="PROSITE" id="PS50943">
    <property type="entry name" value="HTH_CROC1"/>
    <property type="match status" value="1"/>
</dbReference>
<dbReference type="SUPFAM" id="SSF48452">
    <property type="entry name" value="TPR-like"/>
    <property type="match status" value="1"/>
</dbReference>